<evidence type="ECO:0000256" key="7">
    <source>
        <dbReference type="SAM" id="Phobius"/>
    </source>
</evidence>
<sequence>MRHWWNYIVETIERPRDELSRRQHQLRTAWDLVIHCSEQLHRHRAEGMAAELTYRTIFSLIPVVVLGLVMFRVFGGLDDVQLRVENQLYSFFGVPQIPAEYIPVPEPEPGALPIEASLDPTEVNTPDFADSDDPVIETIVPEEGEVADVDENGATGEEGIGGGADGMMQGDATDPTIDGYPPTPEAAAGEAIDAEEMEGKAEADDQAREIIRQTLHGATSKIASLDFASIGVFGLLLFIYAAVALADATEYLFNRIFDAPTQRPIHLRVAVHWSIITLGSGLLALSLYMSAQVIDWFGDLGAGSGPVWILQHALSLLAGWVLLFLLYALMPNTHVSVRAAVMGSAVSAVLWEVAKYGFQIYVTTAVPYLELYGSIGVIPLFLLWIYLTWLIVLFGLILTYTLQTVRGKEFRRGGEKQEDLPAGDPDWMLPIMTEVAIAFADGEAVGRQELSDRLGLSSRVVHEMENRLIEANFLRRVVTGAGQENQLTLARPANNILLAEVMRLAHRFRPASNHPAWKTLADLKEAECVAAGTRSLADWMTEDLPPEADANSAEVVGDTSEEDADSDG</sequence>
<evidence type="ECO:0000256" key="6">
    <source>
        <dbReference type="SAM" id="MobiDB-lite"/>
    </source>
</evidence>
<organism evidence="8 9">
    <name type="scientific">Rhodopirellula bahusiensis</name>
    <dbReference type="NCBI Taxonomy" id="2014065"/>
    <lineage>
        <taxon>Bacteria</taxon>
        <taxon>Pseudomonadati</taxon>
        <taxon>Planctomycetota</taxon>
        <taxon>Planctomycetia</taxon>
        <taxon>Pirellulales</taxon>
        <taxon>Pirellulaceae</taxon>
        <taxon>Rhodopirellula</taxon>
    </lineage>
</organism>
<dbReference type="GO" id="GO:0005886">
    <property type="term" value="C:plasma membrane"/>
    <property type="evidence" value="ECO:0007669"/>
    <property type="project" value="UniProtKB-SubCell"/>
</dbReference>
<protein>
    <submittedName>
        <fullName evidence="8">Ribonuclease BN</fullName>
    </submittedName>
</protein>
<dbReference type="NCBIfam" id="TIGR00765">
    <property type="entry name" value="yihY_not_rbn"/>
    <property type="match status" value="1"/>
</dbReference>
<keyword evidence="4 7" id="KW-1133">Transmembrane helix</keyword>
<feature type="region of interest" description="Disordered" evidence="6">
    <location>
        <begin position="542"/>
        <end position="568"/>
    </location>
</feature>
<dbReference type="PANTHER" id="PTHR30213">
    <property type="entry name" value="INNER MEMBRANE PROTEIN YHJD"/>
    <property type="match status" value="1"/>
</dbReference>
<evidence type="ECO:0000313" key="8">
    <source>
        <dbReference type="EMBL" id="PHQ34604.1"/>
    </source>
</evidence>
<keyword evidence="5 7" id="KW-0472">Membrane</keyword>
<feature type="transmembrane region" description="Helical" evidence="7">
    <location>
        <begin position="337"/>
        <end position="358"/>
    </location>
</feature>
<comment type="subcellular location">
    <subcellularLocation>
        <location evidence="1">Cell membrane</location>
        <topology evidence="1">Multi-pass membrane protein</topology>
    </subcellularLocation>
</comment>
<feature type="transmembrane region" description="Helical" evidence="7">
    <location>
        <begin position="269"/>
        <end position="289"/>
    </location>
</feature>
<keyword evidence="2" id="KW-1003">Cell membrane</keyword>
<dbReference type="GeneID" id="90609287"/>
<dbReference type="RefSeq" id="WP_099261353.1">
    <property type="nucleotide sequence ID" value="NZ_NIZW01000010.1"/>
</dbReference>
<evidence type="ECO:0000256" key="2">
    <source>
        <dbReference type="ARBA" id="ARBA00022475"/>
    </source>
</evidence>
<feature type="transmembrane region" description="Helical" evidence="7">
    <location>
        <begin position="309"/>
        <end position="330"/>
    </location>
</feature>
<dbReference type="AlphaFoldDB" id="A0A2G1W6D6"/>
<feature type="compositionally biased region" description="Acidic residues" evidence="6">
    <location>
        <begin position="559"/>
        <end position="568"/>
    </location>
</feature>
<comment type="caution">
    <text evidence="8">The sequence shown here is derived from an EMBL/GenBank/DDBJ whole genome shotgun (WGS) entry which is preliminary data.</text>
</comment>
<dbReference type="Proteomes" id="UP000225740">
    <property type="component" value="Unassembled WGS sequence"/>
</dbReference>
<feature type="transmembrane region" description="Helical" evidence="7">
    <location>
        <begin position="52"/>
        <end position="74"/>
    </location>
</feature>
<keyword evidence="3 7" id="KW-0812">Transmembrane</keyword>
<feature type="transmembrane region" description="Helical" evidence="7">
    <location>
        <begin position="227"/>
        <end position="248"/>
    </location>
</feature>
<reference evidence="8 9" key="1">
    <citation type="submission" date="2017-06" db="EMBL/GenBank/DDBJ databases">
        <title>Description of Rhodopirellula bahusiensis sp. nov.</title>
        <authorList>
            <person name="Kizina J."/>
            <person name="Harder J."/>
        </authorList>
    </citation>
    <scope>NUCLEOTIDE SEQUENCE [LARGE SCALE GENOMIC DNA]</scope>
    <source>
        <strain evidence="8 9">SWK21</strain>
    </source>
</reference>
<evidence type="ECO:0000256" key="5">
    <source>
        <dbReference type="ARBA" id="ARBA00023136"/>
    </source>
</evidence>
<proteinExistence type="predicted"/>
<dbReference type="InterPro" id="IPR017039">
    <property type="entry name" value="Virul_fac_BrkB"/>
</dbReference>
<evidence type="ECO:0000256" key="1">
    <source>
        <dbReference type="ARBA" id="ARBA00004651"/>
    </source>
</evidence>
<dbReference type="Pfam" id="PF03631">
    <property type="entry name" value="Virul_fac_BrkB"/>
    <property type="match status" value="1"/>
</dbReference>
<feature type="transmembrane region" description="Helical" evidence="7">
    <location>
        <begin position="378"/>
        <end position="402"/>
    </location>
</feature>
<gene>
    <name evidence="8" type="ORF">CEE69_14420</name>
</gene>
<keyword evidence="9" id="KW-1185">Reference proteome</keyword>
<accession>A0A2G1W6D6</accession>
<name>A0A2G1W6D6_9BACT</name>
<dbReference type="OrthoDB" id="9808671at2"/>
<evidence type="ECO:0000256" key="4">
    <source>
        <dbReference type="ARBA" id="ARBA00022989"/>
    </source>
</evidence>
<evidence type="ECO:0000313" key="9">
    <source>
        <dbReference type="Proteomes" id="UP000225740"/>
    </source>
</evidence>
<evidence type="ECO:0000256" key="3">
    <source>
        <dbReference type="ARBA" id="ARBA00022692"/>
    </source>
</evidence>
<dbReference type="PANTHER" id="PTHR30213:SF0">
    <property type="entry name" value="UPF0761 MEMBRANE PROTEIN YIHY"/>
    <property type="match status" value="1"/>
</dbReference>
<dbReference type="EMBL" id="NIZW01000010">
    <property type="protein sequence ID" value="PHQ34604.1"/>
    <property type="molecule type" value="Genomic_DNA"/>
</dbReference>